<reference evidence="2 3" key="1">
    <citation type="submission" date="2024-02" db="EMBL/GenBank/DDBJ databases">
        <title>A draft genome for the cacao thread blight pathogen Marasmius crinis-equi.</title>
        <authorList>
            <person name="Cohen S.P."/>
            <person name="Baruah I.K."/>
            <person name="Amoako-Attah I."/>
            <person name="Bukari Y."/>
            <person name="Meinhardt L.W."/>
            <person name="Bailey B.A."/>
        </authorList>
    </citation>
    <scope>NUCLEOTIDE SEQUENCE [LARGE SCALE GENOMIC DNA]</scope>
    <source>
        <strain evidence="2 3">GH-76</strain>
    </source>
</reference>
<organism evidence="2 3">
    <name type="scientific">Marasmius crinis-equi</name>
    <dbReference type="NCBI Taxonomy" id="585013"/>
    <lineage>
        <taxon>Eukaryota</taxon>
        <taxon>Fungi</taxon>
        <taxon>Dikarya</taxon>
        <taxon>Basidiomycota</taxon>
        <taxon>Agaricomycotina</taxon>
        <taxon>Agaricomycetes</taxon>
        <taxon>Agaricomycetidae</taxon>
        <taxon>Agaricales</taxon>
        <taxon>Marasmiineae</taxon>
        <taxon>Marasmiaceae</taxon>
        <taxon>Marasmius</taxon>
    </lineage>
</organism>
<keyword evidence="3" id="KW-1185">Reference proteome</keyword>
<evidence type="ECO:0000313" key="3">
    <source>
        <dbReference type="Proteomes" id="UP001465976"/>
    </source>
</evidence>
<name>A0ABR3EJ90_9AGAR</name>
<accession>A0ABR3EJ90</accession>
<keyword evidence="1" id="KW-0472">Membrane</keyword>
<evidence type="ECO:0000256" key="1">
    <source>
        <dbReference type="SAM" id="Phobius"/>
    </source>
</evidence>
<evidence type="ECO:0000313" key="2">
    <source>
        <dbReference type="EMBL" id="KAL0562923.1"/>
    </source>
</evidence>
<keyword evidence="1" id="KW-0812">Transmembrane</keyword>
<feature type="transmembrane region" description="Helical" evidence="1">
    <location>
        <begin position="143"/>
        <end position="164"/>
    </location>
</feature>
<keyword evidence="1" id="KW-1133">Transmembrane helix</keyword>
<feature type="transmembrane region" description="Helical" evidence="1">
    <location>
        <begin position="69"/>
        <end position="96"/>
    </location>
</feature>
<proteinExistence type="predicted"/>
<feature type="transmembrane region" description="Helical" evidence="1">
    <location>
        <begin position="12"/>
        <end position="33"/>
    </location>
</feature>
<feature type="transmembrane region" description="Helical" evidence="1">
    <location>
        <begin position="184"/>
        <end position="206"/>
    </location>
</feature>
<sequence length="241" mass="25795">ALITIWCGLSITSGGIAVIMAVLATTAAAAIYHSSRESPLGLRSPVVARDRAYDAGPLKGRMLAPTRSYLNVLYLIAMVIVLGLAGSGLAILHALVSYEEKLQGFAGLTASFSTISWVWASVLLSYHRRPSIRRTLTRASTHFYTLIVLAVLNFVCGILILAHTVPEEDGQCDGVEFGNCWAHIVNGVLSLVLVIALIASAVYVYIRTVRGGGKLSNSNVARFDGEGPDTANREEILKLDP</sequence>
<comment type="caution">
    <text evidence="2">The sequence shown here is derived from an EMBL/GenBank/DDBJ whole genome shotgun (WGS) entry which is preliminary data.</text>
</comment>
<dbReference type="Proteomes" id="UP001465976">
    <property type="component" value="Unassembled WGS sequence"/>
</dbReference>
<feature type="non-terminal residue" evidence="2">
    <location>
        <position position="1"/>
    </location>
</feature>
<dbReference type="EMBL" id="JBAHYK010004233">
    <property type="protein sequence ID" value="KAL0562923.1"/>
    <property type="molecule type" value="Genomic_DNA"/>
</dbReference>
<gene>
    <name evidence="2" type="ORF">V5O48_019155</name>
</gene>
<feature type="transmembrane region" description="Helical" evidence="1">
    <location>
        <begin position="102"/>
        <end position="122"/>
    </location>
</feature>
<protein>
    <submittedName>
        <fullName evidence="2">Uncharacterized protein</fullName>
    </submittedName>
</protein>